<evidence type="ECO:0000313" key="2">
    <source>
        <dbReference type="Proteomes" id="UP000199002"/>
    </source>
</evidence>
<reference evidence="2" key="1">
    <citation type="submission" date="2016-10" db="EMBL/GenBank/DDBJ databases">
        <authorList>
            <person name="Varghese N."/>
            <person name="Submissions S."/>
        </authorList>
    </citation>
    <scope>NUCLEOTIDE SEQUENCE [LARGE SCALE GENOMIC DNA]</scope>
    <source>
        <strain evidence="2">DSM 25157</strain>
    </source>
</reference>
<organism evidence="1 2">
    <name type="scientific">Acidovorax soli</name>
    <dbReference type="NCBI Taxonomy" id="592050"/>
    <lineage>
        <taxon>Bacteria</taxon>
        <taxon>Pseudomonadati</taxon>
        <taxon>Pseudomonadota</taxon>
        <taxon>Betaproteobacteria</taxon>
        <taxon>Burkholderiales</taxon>
        <taxon>Comamonadaceae</taxon>
        <taxon>Acidovorax</taxon>
    </lineage>
</organism>
<evidence type="ECO:0000313" key="1">
    <source>
        <dbReference type="EMBL" id="SDZ76504.1"/>
    </source>
</evidence>
<dbReference type="STRING" id="592050.SAMN05421875_101292"/>
<proteinExistence type="predicted"/>
<gene>
    <name evidence="1" type="ORF">SAMN05421875_101292</name>
</gene>
<keyword evidence="2" id="KW-1185">Reference proteome</keyword>
<dbReference type="Proteomes" id="UP000199002">
    <property type="component" value="Unassembled WGS sequence"/>
</dbReference>
<dbReference type="RefSeq" id="WP_092696666.1">
    <property type="nucleotide sequence ID" value="NZ_CAXIQL010000088.1"/>
</dbReference>
<protein>
    <submittedName>
        <fullName evidence="1">Uncharacterized protein</fullName>
    </submittedName>
</protein>
<name>A0A1H3VQJ2_9BURK</name>
<sequence length="83" mass="8609">MRAVFGLVGLVVALAIVGVLAKKQLAATRTPVPALQLPVAPDSAAAPAPAGTVRAQSQQVQQQVKQQVEGLMQQARPMPDDSK</sequence>
<dbReference type="AlphaFoldDB" id="A0A1H3VQJ2"/>
<dbReference type="GeneID" id="34234452"/>
<accession>A0A1H3VQJ2</accession>
<dbReference type="EMBL" id="FNQJ01000001">
    <property type="protein sequence ID" value="SDZ76504.1"/>
    <property type="molecule type" value="Genomic_DNA"/>
</dbReference>